<accession>A0A0S1SVD3</accession>
<dbReference type="EMBL" id="CP013065">
    <property type="protein sequence ID" value="ALM13459.1"/>
    <property type="molecule type" value="Genomic_DNA"/>
</dbReference>
<gene>
    <name evidence="2" type="ORF">PeribacterD1_0789</name>
</gene>
<dbReference type="Proteomes" id="UP000069135">
    <property type="component" value="Chromosome"/>
</dbReference>
<dbReference type="STRING" id="1735162.PeribacterB2_0790"/>
<reference evidence="2 3" key="2">
    <citation type="journal article" date="2016" name="PeerJ">
        <title>Analysis of five complete genome sequences for members of the class Peribacteria in the recently recognized Peregrinibacteria bacterial phylum.</title>
        <authorList>
            <person name="Anantharaman K."/>
            <person name="Brown C.T."/>
            <person name="Burstein D."/>
            <person name="Castelle C.J."/>
            <person name="Probst A.J."/>
            <person name="Thomas B.C."/>
            <person name="Williams K.H."/>
            <person name="Banfield J.F."/>
        </authorList>
    </citation>
    <scope>NUCLEOTIDE SEQUENCE [LARGE SCALE GENOMIC DNA]</scope>
    <source>
        <strain evidence="2">RIFOXYD1_FULL_PER-ii_59_16</strain>
    </source>
</reference>
<accession>A0A0S1SU69</accession>
<accession>A0A0S1SLT2</accession>
<dbReference type="AlphaFoldDB" id="A0A0S1SU69"/>
<dbReference type="KEGG" id="prf:PeribacterA2_0788"/>
<evidence type="ECO:0000313" key="3">
    <source>
        <dbReference type="Proteomes" id="UP000069135"/>
    </source>
</evidence>
<sequence>MLYTAYFVPFPLSLMKKLSLLIGALGGAMAGYLFSNKKLREELTSAKDAETAARLLGKHLQHDGKKLAAQAQDLIESEDVQRNWKKAKTYAQETFQTARKELTKMVDRAEEVAGDAAKGAGSRARKVTKHAAKRAQSAARRLQTRVRKIL</sequence>
<protein>
    <recommendedName>
        <fullName evidence="4">YtxH domain-containing protein</fullName>
    </recommendedName>
</protein>
<name>A0A0S1SU69_9BACT</name>
<feature type="region of interest" description="Disordered" evidence="1">
    <location>
        <begin position="114"/>
        <end position="136"/>
    </location>
</feature>
<evidence type="ECO:0008006" key="4">
    <source>
        <dbReference type="Google" id="ProtNLM"/>
    </source>
</evidence>
<feature type="compositionally biased region" description="Basic residues" evidence="1">
    <location>
        <begin position="123"/>
        <end position="133"/>
    </location>
</feature>
<accession>A0A0S1SI42</accession>
<evidence type="ECO:0000313" key="2">
    <source>
        <dbReference type="EMBL" id="ALM13459.1"/>
    </source>
</evidence>
<organism evidence="2 3">
    <name type="scientific">Candidatus Peribacter riflensis</name>
    <dbReference type="NCBI Taxonomy" id="1735162"/>
    <lineage>
        <taxon>Bacteria</taxon>
        <taxon>Candidatus Peregrinibacteriota</taxon>
        <taxon>Candidatus Peribacteria</taxon>
        <taxon>Candidatus Peribacterales</taxon>
        <taxon>Candidatus Peribacteraceae</taxon>
        <taxon>Candidatus Peribacter</taxon>
    </lineage>
</organism>
<accession>A0A0S1SQ86</accession>
<proteinExistence type="predicted"/>
<evidence type="ECO:0000256" key="1">
    <source>
        <dbReference type="SAM" id="MobiDB-lite"/>
    </source>
</evidence>
<reference evidence="3" key="1">
    <citation type="submission" date="2015-10" db="EMBL/GenBank/DDBJ databases">
        <title>Analysis of five complete genome sequences for members of the class Peribacteria in the recently recognized Peregrinibacteria bacterial phylum.</title>
        <authorList>
            <person name="Anantharaman K."/>
            <person name="Brown C.T."/>
            <person name="Burstein D."/>
            <person name="Castelle C.J."/>
            <person name="Probst A.J."/>
            <person name="Thomas B.C."/>
            <person name="Williams K.H."/>
            <person name="Banfield J.F."/>
        </authorList>
    </citation>
    <scope>NUCLEOTIDE SEQUENCE [LARGE SCALE GENOMIC DNA]</scope>
</reference>